<proteinExistence type="inferred from homology"/>
<dbReference type="CDD" id="cd17503">
    <property type="entry name" value="MFS_LmrB_MDR_like"/>
    <property type="match status" value="1"/>
</dbReference>
<evidence type="ECO:0000256" key="7">
    <source>
        <dbReference type="ARBA" id="ARBA00023136"/>
    </source>
</evidence>
<feature type="transmembrane region" description="Helical" evidence="8">
    <location>
        <begin position="105"/>
        <end position="130"/>
    </location>
</feature>
<dbReference type="InterPro" id="IPR011701">
    <property type="entry name" value="MFS"/>
</dbReference>
<gene>
    <name evidence="10" type="ORF">V6255_14225</name>
</gene>
<reference evidence="10 11" key="1">
    <citation type="submission" date="2024-02" db="EMBL/GenBank/DDBJ databases">
        <title>Bacteria isolated from the canopy kelp, Nereocystis luetkeana.</title>
        <authorList>
            <person name="Pfister C.A."/>
            <person name="Younker I.T."/>
            <person name="Light S.H."/>
        </authorList>
    </citation>
    <scope>NUCLEOTIDE SEQUENCE [LARGE SCALE GENOMIC DNA]</scope>
    <source>
        <strain evidence="10 11">TI.2.07</strain>
    </source>
</reference>
<dbReference type="NCBIfam" id="TIGR00711">
    <property type="entry name" value="efflux_EmrB"/>
    <property type="match status" value="1"/>
</dbReference>
<evidence type="ECO:0000313" key="11">
    <source>
        <dbReference type="Proteomes" id="UP001366060"/>
    </source>
</evidence>
<feature type="transmembrane region" description="Helical" evidence="8">
    <location>
        <begin position="166"/>
        <end position="188"/>
    </location>
</feature>
<dbReference type="InterPro" id="IPR036259">
    <property type="entry name" value="MFS_trans_sf"/>
</dbReference>
<dbReference type="PROSITE" id="PS50850">
    <property type="entry name" value="MFS"/>
    <property type="match status" value="1"/>
</dbReference>
<evidence type="ECO:0000256" key="4">
    <source>
        <dbReference type="ARBA" id="ARBA00022475"/>
    </source>
</evidence>
<keyword evidence="3" id="KW-0813">Transport</keyword>
<evidence type="ECO:0000256" key="2">
    <source>
        <dbReference type="ARBA" id="ARBA00008537"/>
    </source>
</evidence>
<evidence type="ECO:0000313" key="10">
    <source>
        <dbReference type="EMBL" id="MEL0660291.1"/>
    </source>
</evidence>
<feature type="transmembrane region" description="Helical" evidence="8">
    <location>
        <begin position="271"/>
        <end position="290"/>
    </location>
</feature>
<organism evidence="10 11">
    <name type="scientific">Psychromonas arctica</name>
    <dbReference type="NCBI Taxonomy" id="168275"/>
    <lineage>
        <taxon>Bacteria</taxon>
        <taxon>Pseudomonadati</taxon>
        <taxon>Pseudomonadota</taxon>
        <taxon>Gammaproteobacteria</taxon>
        <taxon>Alteromonadales</taxon>
        <taxon>Psychromonadaceae</taxon>
        <taxon>Psychromonas</taxon>
    </lineage>
</organism>
<dbReference type="InterPro" id="IPR004638">
    <property type="entry name" value="EmrB-like"/>
</dbReference>
<evidence type="ECO:0000256" key="1">
    <source>
        <dbReference type="ARBA" id="ARBA00004651"/>
    </source>
</evidence>
<dbReference type="EMBL" id="JBAKBA010000038">
    <property type="protein sequence ID" value="MEL0660291.1"/>
    <property type="molecule type" value="Genomic_DNA"/>
</dbReference>
<keyword evidence="5 8" id="KW-0812">Transmembrane</keyword>
<keyword evidence="11" id="KW-1185">Reference proteome</keyword>
<name>A0ABU9HFE5_9GAMM</name>
<dbReference type="Pfam" id="PF07690">
    <property type="entry name" value="MFS_1"/>
    <property type="match status" value="1"/>
</dbReference>
<feature type="domain" description="Major facilitator superfamily (MFS) profile" evidence="9">
    <location>
        <begin position="14"/>
        <end position="498"/>
    </location>
</feature>
<evidence type="ECO:0000256" key="6">
    <source>
        <dbReference type="ARBA" id="ARBA00022989"/>
    </source>
</evidence>
<protein>
    <submittedName>
        <fullName evidence="10">DHA2 family efflux MFS transporter permease subunit</fullName>
    </submittedName>
</protein>
<feature type="transmembrane region" description="Helical" evidence="8">
    <location>
        <begin position="365"/>
        <end position="386"/>
    </location>
</feature>
<dbReference type="PANTHER" id="PTHR42718">
    <property type="entry name" value="MAJOR FACILITATOR SUPERFAMILY MULTIDRUG TRANSPORTER MFSC"/>
    <property type="match status" value="1"/>
</dbReference>
<dbReference type="Gene3D" id="1.20.1720.10">
    <property type="entry name" value="Multidrug resistance protein D"/>
    <property type="match status" value="1"/>
</dbReference>
<comment type="subcellular location">
    <subcellularLocation>
        <location evidence="1">Cell membrane</location>
        <topology evidence="1">Multi-pass membrane protein</topology>
    </subcellularLocation>
</comment>
<feature type="transmembrane region" description="Helical" evidence="8">
    <location>
        <begin position="475"/>
        <end position="493"/>
    </location>
</feature>
<sequence length="518" mass="56598">MQDQTYKPPSLTLAVIALALATFMQVLDSTIANVALPTIAGSLGVSSEQSTWIITSFAVCNAIALPLTGWLSRRIGQLRLFIVSVSLFTLTSFLCGIATSMPELIAFRALQGFFAGPMFPMCQTLLLAIFPSVKRGAALALISMVTVVAPIVGPITGGWITDNYSWPWIFFINIPIGIFCCVAVWQQLKGRVDTIAKMPIDFIGIALLVLGVGLLQVVLDLGNNADWFESTQIIIMTCISVVALISFVIWELTEKNPIVNLYLFKDRNYTFGTIALVLSYAAFFAINVILPQWLQIYMGYTAIWAGLASAPMGILPLIFAPLIGKYAHKMDMRILASISFVVIGLSCFLRANFNTSVDFASVAEVQLFMGIGIAFMFMPLTTIFLSNLNHEQVADASGLTTFLRVLGASFASSLTTWIWNRRADFHHANLSEHVNIYNPGAVEYLDKMGGATQTNLASVNSVVTSQSYMMSLNDYFYMLGILFFVLIGIVWFSKGPFIKSSSSTSDPKLPTTEASAGH</sequence>
<feature type="transmembrane region" description="Helical" evidence="8">
    <location>
        <begin position="398"/>
        <end position="419"/>
    </location>
</feature>
<comment type="caution">
    <text evidence="10">The sequence shown here is derived from an EMBL/GenBank/DDBJ whole genome shotgun (WGS) entry which is preliminary data.</text>
</comment>
<feature type="transmembrane region" description="Helical" evidence="8">
    <location>
        <begin position="334"/>
        <end position="353"/>
    </location>
</feature>
<dbReference type="Gene3D" id="1.20.1250.20">
    <property type="entry name" value="MFS general substrate transporter like domains"/>
    <property type="match status" value="1"/>
</dbReference>
<keyword evidence="4" id="KW-1003">Cell membrane</keyword>
<dbReference type="InterPro" id="IPR020846">
    <property type="entry name" value="MFS_dom"/>
</dbReference>
<feature type="transmembrane region" description="Helical" evidence="8">
    <location>
        <begin position="78"/>
        <end position="99"/>
    </location>
</feature>
<accession>A0ABU9HFE5</accession>
<dbReference type="Proteomes" id="UP001366060">
    <property type="component" value="Unassembled WGS sequence"/>
</dbReference>
<feature type="transmembrane region" description="Helical" evidence="8">
    <location>
        <begin position="302"/>
        <end position="322"/>
    </location>
</feature>
<feature type="transmembrane region" description="Helical" evidence="8">
    <location>
        <begin position="50"/>
        <end position="71"/>
    </location>
</feature>
<keyword evidence="7 8" id="KW-0472">Membrane</keyword>
<dbReference type="PANTHER" id="PTHR42718:SF9">
    <property type="entry name" value="MAJOR FACILITATOR SUPERFAMILY MULTIDRUG TRANSPORTER MFSC"/>
    <property type="match status" value="1"/>
</dbReference>
<keyword evidence="6 8" id="KW-1133">Transmembrane helix</keyword>
<dbReference type="SUPFAM" id="SSF103473">
    <property type="entry name" value="MFS general substrate transporter"/>
    <property type="match status" value="1"/>
</dbReference>
<feature type="transmembrane region" description="Helical" evidence="8">
    <location>
        <begin position="231"/>
        <end position="250"/>
    </location>
</feature>
<feature type="transmembrane region" description="Helical" evidence="8">
    <location>
        <begin position="200"/>
        <end position="219"/>
    </location>
</feature>
<evidence type="ECO:0000259" key="9">
    <source>
        <dbReference type="PROSITE" id="PS50850"/>
    </source>
</evidence>
<feature type="transmembrane region" description="Helical" evidence="8">
    <location>
        <begin position="137"/>
        <end position="160"/>
    </location>
</feature>
<evidence type="ECO:0000256" key="5">
    <source>
        <dbReference type="ARBA" id="ARBA00022692"/>
    </source>
</evidence>
<dbReference type="RefSeq" id="WP_341628757.1">
    <property type="nucleotide sequence ID" value="NZ_JBAKBA010000038.1"/>
</dbReference>
<evidence type="ECO:0000256" key="3">
    <source>
        <dbReference type="ARBA" id="ARBA00022448"/>
    </source>
</evidence>
<comment type="similarity">
    <text evidence="2">Belongs to the major facilitator superfamily. EmrB family.</text>
</comment>
<evidence type="ECO:0000256" key="8">
    <source>
        <dbReference type="SAM" id="Phobius"/>
    </source>
</evidence>